<dbReference type="Proteomes" id="UP000289437">
    <property type="component" value="Unassembled WGS sequence"/>
</dbReference>
<organism evidence="2 3">
    <name type="scientific">Granulicella sibirica</name>
    <dbReference type="NCBI Taxonomy" id="2479048"/>
    <lineage>
        <taxon>Bacteria</taxon>
        <taxon>Pseudomonadati</taxon>
        <taxon>Acidobacteriota</taxon>
        <taxon>Terriglobia</taxon>
        <taxon>Terriglobales</taxon>
        <taxon>Acidobacteriaceae</taxon>
        <taxon>Granulicella</taxon>
    </lineage>
</organism>
<dbReference type="InterPro" id="IPR036188">
    <property type="entry name" value="FAD/NAD-bd_sf"/>
</dbReference>
<keyword evidence="3" id="KW-1185">Reference proteome</keyword>
<dbReference type="OrthoDB" id="9810913at2"/>
<feature type="domain" description="FAD/NAD(P)-binding" evidence="1">
    <location>
        <begin position="11"/>
        <end position="381"/>
    </location>
</feature>
<evidence type="ECO:0000313" key="3">
    <source>
        <dbReference type="Proteomes" id="UP000289437"/>
    </source>
</evidence>
<comment type="caution">
    <text evidence="2">The sequence shown here is derived from an EMBL/GenBank/DDBJ whole genome shotgun (WGS) entry which is preliminary data.</text>
</comment>
<evidence type="ECO:0000259" key="1">
    <source>
        <dbReference type="Pfam" id="PF07992"/>
    </source>
</evidence>
<reference evidence="2 3" key="1">
    <citation type="submission" date="2018-11" db="EMBL/GenBank/DDBJ databases">
        <authorList>
            <person name="Mardanov A.V."/>
            <person name="Ravin N.V."/>
            <person name="Dedysh S.N."/>
        </authorList>
    </citation>
    <scope>NUCLEOTIDE SEQUENCE [LARGE SCALE GENOMIC DNA]</scope>
    <source>
        <strain evidence="2 3">AF10</strain>
    </source>
</reference>
<protein>
    <recommendedName>
        <fullName evidence="1">FAD/NAD(P)-binding domain-containing protein</fullName>
    </recommendedName>
</protein>
<dbReference type="RefSeq" id="WP_128914501.1">
    <property type="nucleotide sequence ID" value="NZ_RDSM01000003.1"/>
</dbReference>
<accession>A0A4Q0SZV1</accession>
<dbReference type="Pfam" id="PF07992">
    <property type="entry name" value="Pyr_redox_2"/>
    <property type="match status" value="1"/>
</dbReference>
<dbReference type="SUPFAM" id="SSF51905">
    <property type="entry name" value="FAD/NAD(P)-binding domain"/>
    <property type="match status" value="1"/>
</dbReference>
<proteinExistence type="predicted"/>
<dbReference type="EMBL" id="RDSM01000003">
    <property type="protein sequence ID" value="RXH54761.1"/>
    <property type="molecule type" value="Genomic_DNA"/>
</dbReference>
<reference evidence="3" key="2">
    <citation type="submission" date="2019-02" db="EMBL/GenBank/DDBJ databases">
        <title>Granulicella sibirica sp. nov., a psychrotolerant acidobacterium isolated from an organic soil layer in forested tundra, West Siberia.</title>
        <authorList>
            <person name="Oshkin I.Y."/>
            <person name="Kulichevskaya I.S."/>
            <person name="Rijpstra W.I.C."/>
            <person name="Sinninghe Damste J.S."/>
            <person name="Rakitin A.L."/>
            <person name="Ravin N.V."/>
            <person name="Dedysh S.N."/>
        </authorList>
    </citation>
    <scope>NUCLEOTIDE SEQUENCE [LARGE SCALE GENOMIC DNA]</scope>
    <source>
        <strain evidence="3">AF10</strain>
    </source>
</reference>
<sequence length="463" mass="49015">MTSSKGQFGAIIVGGGPAGVAVLLSAHRDGKLRELLEHGLLLIERGAKIGKGQIGNYTINSDSTGYTFVDPLRVGSEASLHKILETPVAKRIAEAGAGAVPLRDVGELMALVGEAMHALIEEYPQSAVLTSCTAESAQSCPDGSWRVLVSDVRGHKRTFQTKQLVLATGATQPHARLDNEFVAGAPVVERWGKKLMQSGEVISLGGLTIVTKMLSEKAAPKVAILGGSTSAMAVAHALLNRLPEVHFKSGGVTVFHRRPLSVYYMSVEEAVADGYDEFGPHDICPVTQRVFRLAGLRLDSRELLMQVRGIGGRAPEPRMTMHLTKEHDPEALALIDEADLVIAALGYRPSALPILDHQNAAITLFAESHVSAPLVDAQCRVLDAKSNPIEGLYGIGLAAGFVPYGKFGGEPSFVGQANGLWLWQNGIGSIIVNAILPVTASPEARLPVQAHGERVVATAGIAL</sequence>
<evidence type="ECO:0000313" key="2">
    <source>
        <dbReference type="EMBL" id="RXH54761.1"/>
    </source>
</evidence>
<dbReference type="Gene3D" id="3.50.50.60">
    <property type="entry name" value="FAD/NAD(P)-binding domain"/>
    <property type="match status" value="1"/>
</dbReference>
<dbReference type="AlphaFoldDB" id="A0A4Q0SZV1"/>
<dbReference type="PRINTS" id="PR00368">
    <property type="entry name" value="FADPNR"/>
</dbReference>
<dbReference type="InterPro" id="IPR023753">
    <property type="entry name" value="FAD/NAD-binding_dom"/>
</dbReference>
<dbReference type="GO" id="GO:0016491">
    <property type="term" value="F:oxidoreductase activity"/>
    <property type="evidence" value="ECO:0007669"/>
    <property type="project" value="InterPro"/>
</dbReference>
<name>A0A4Q0SZV1_9BACT</name>
<gene>
    <name evidence="2" type="ORF">GRAN_3865</name>
</gene>